<evidence type="ECO:0000256" key="2">
    <source>
        <dbReference type="SAM" id="SignalP"/>
    </source>
</evidence>
<feature type="transmembrane region" description="Helical" evidence="1">
    <location>
        <begin position="183"/>
        <end position="204"/>
    </location>
</feature>
<dbReference type="AlphaFoldDB" id="A0A067C7J0"/>
<keyword evidence="4" id="KW-1185">Reference proteome</keyword>
<dbReference type="VEuPathDB" id="FungiDB:SPRG_12189"/>
<accession>A0A067C7J0</accession>
<protein>
    <submittedName>
        <fullName evidence="3">Uncharacterized protein</fullName>
    </submittedName>
</protein>
<dbReference type="EMBL" id="KK583263">
    <property type="protein sequence ID" value="KDO22762.1"/>
    <property type="molecule type" value="Genomic_DNA"/>
</dbReference>
<dbReference type="OrthoDB" id="61539at2759"/>
<dbReference type="KEGG" id="spar:SPRG_12189"/>
<proteinExistence type="predicted"/>
<name>A0A067C7J0_SAPPC</name>
<evidence type="ECO:0000313" key="4">
    <source>
        <dbReference type="Proteomes" id="UP000030745"/>
    </source>
</evidence>
<keyword evidence="1" id="KW-0812">Transmembrane</keyword>
<dbReference type="GeneID" id="24134170"/>
<organism evidence="3 4">
    <name type="scientific">Saprolegnia parasitica (strain CBS 223.65)</name>
    <dbReference type="NCBI Taxonomy" id="695850"/>
    <lineage>
        <taxon>Eukaryota</taxon>
        <taxon>Sar</taxon>
        <taxon>Stramenopiles</taxon>
        <taxon>Oomycota</taxon>
        <taxon>Saprolegniomycetes</taxon>
        <taxon>Saprolegniales</taxon>
        <taxon>Saprolegniaceae</taxon>
        <taxon>Saprolegnia</taxon>
    </lineage>
</organism>
<keyword evidence="1" id="KW-0472">Membrane</keyword>
<gene>
    <name evidence="3" type="ORF">SPRG_12189</name>
</gene>
<sequence length="267" mass="29645">MHFPSCSPRPSRLHAPHMKLLSLACTALPCLMVLAKDNQGPAFQEAKTGEVLKSVIDVALGKEANDGASTVGFVLSPEQIDMIQSVLGVEMTESDDDAPEVKRRVDNSAIKHRAFPGDLRGLGAIDDMMKGQLESLIKVAGVELPTDLDARIDNDKIDDLLSWYNMTWLAFNLSMSYVFGDGLLGGVVVASLLATLFFVLPWGLRKRRERAMTRWLTAFYMEHAPDSMLRIPKAVEAYMQLPRGFDRMKADVIKKYITNADESKKTK</sequence>
<dbReference type="RefSeq" id="XP_012206546.1">
    <property type="nucleotide sequence ID" value="XM_012351156.1"/>
</dbReference>
<feature type="chain" id="PRO_5001634230" evidence="2">
    <location>
        <begin position="36"/>
        <end position="267"/>
    </location>
</feature>
<keyword evidence="2" id="KW-0732">Signal</keyword>
<feature type="signal peptide" evidence="2">
    <location>
        <begin position="1"/>
        <end position="35"/>
    </location>
</feature>
<keyword evidence="1" id="KW-1133">Transmembrane helix</keyword>
<reference evidence="3 4" key="1">
    <citation type="journal article" date="2013" name="PLoS Genet.">
        <title>Distinctive expansion of potential virulence genes in the genome of the oomycete fish pathogen Saprolegnia parasitica.</title>
        <authorList>
            <person name="Jiang R.H."/>
            <person name="de Bruijn I."/>
            <person name="Haas B.J."/>
            <person name="Belmonte R."/>
            <person name="Lobach L."/>
            <person name="Christie J."/>
            <person name="van den Ackerveken G."/>
            <person name="Bottin A."/>
            <person name="Bulone V."/>
            <person name="Diaz-Moreno S.M."/>
            <person name="Dumas B."/>
            <person name="Fan L."/>
            <person name="Gaulin E."/>
            <person name="Govers F."/>
            <person name="Grenville-Briggs L.J."/>
            <person name="Horner N.R."/>
            <person name="Levin J.Z."/>
            <person name="Mammella M."/>
            <person name="Meijer H.J."/>
            <person name="Morris P."/>
            <person name="Nusbaum C."/>
            <person name="Oome S."/>
            <person name="Phillips A.J."/>
            <person name="van Rooyen D."/>
            <person name="Rzeszutek E."/>
            <person name="Saraiva M."/>
            <person name="Secombes C.J."/>
            <person name="Seidl M.F."/>
            <person name="Snel B."/>
            <person name="Stassen J.H."/>
            <person name="Sykes S."/>
            <person name="Tripathy S."/>
            <person name="van den Berg H."/>
            <person name="Vega-Arreguin J.C."/>
            <person name="Wawra S."/>
            <person name="Young S.K."/>
            <person name="Zeng Q."/>
            <person name="Dieguez-Uribeondo J."/>
            <person name="Russ C."/>
            <person name="Tyler B.M."/>
            <person name="van West P."/>
        </authorList>
    </citation>
    <scope>NUCLEOTIDE SEQUENCE [LARGE SCALE GENOMIC DNA]</scope>
    <source>
        <strain evidence="3 4">CBS 223.65</strain>
    </source>
</reference>
<evidence type="ECO:0000256" key="1">
    <source>
        <dbReference type="SAM" id="Phobius"/>
    </source>
</evidence>
<dbReference type="Proteomes" id="UP000030745">
    <property type="component" value="Unassembled WGS sequence"/>
</dbReference>
<evidence type="ECO:0000313" key="3">
    <source>
        <dbReference type="EMBL" id="KDO22762.1"/>
    </source>
</evidence>
<dbReference type="OMA" id="HAPHMKL"/>